<dbReference type="AlphaFoldDB" id="A0A9D3UGD5"/>
<dbReference type="InterPro" id="IPR036397">
    <property type="entry name" value="RNaseH_sf"/>
</dbReference>
<dbReference type="SUPFAM" id="SSF53098">
    <property type="entry name" value="Ribonuclease H-like"/>
    <property type="match status" value="1"/>
</dbReference>
<dbReference type="CDD" id="cd06222">
    <property type="entry name" value="RNase_H_like"/>
    <property type="match status" value="1"/>
</dbReference>
<dbReference type="GO" id="GO:0004523">
    <property type="term" value="F:RNA-DNA hybrid ribonuclease activity"/>
    <property type="evidence" value="ECO:0007669"/>
    <property type="project" value="InterPro"/>
</dbReference>
<gene>
    <name evidence="2" type="ORF">J1N35_041779</name>
</gene>
<accession>A0A9D3UGD5</accession>
<dbReference type="PANTHER" id="PTHR47723:SF19">
    <property type="entry name" value="POLYNUCLEOTIDYL TRANSFERASE, RIBONUCLEASE H-LIKE SUPERFAMILY PROTEIN"/>
    <property type="match status" value="1"/>
</dbReference>
<feature type="domain" description="RNase H type-1" evidence="1">
    <location>
        <begin position="181"/>
        <end position="288"/>
    </location>
</feature>
<sequence length="317" mass="36728">MGGIGFRDLHLFNLALLGKQVWRLMIQKDTLCFKVFSAKYFPDGNVFRHKHYDKPSFTWASIAKATDAVKDGFMWQVGDDNMIDIRWDHWRDEGLKGKSVGQSLFTNNEKKVKDLWDHNDRQWKRERVIEIYDENLGDYICNLAIPPNKFFPYLDVQRLKKPPDGYVKVNVDAAVLIGCIEFGAIARDHDGFLLGGYYGHFEKFLEATWAELEALVESLNLASLLNVANLILESDNLMLVNTVKKRKQDVTILGQYVKQECKAFKNFDSVQINWIDRNSNNVAELLCNLVIKNKINLYFDMDYSLEIHNIIIHEAIN</sequence>
<keyword evidence="3" id="KW-1185">Reference proteome</keyword>
<organism evidence="2 3">
    <name type="scientific">Gossypium stocksii</name>
    <dbReference type="NCBI Taxonomy" id="47602"/>
    <lineage>
        <taxon>Eukaryota</taxon>
        <taxon>Viridiplantae</taxon>
        <taxon>Streptophyta</taxon>
        <taxon>Embryophyta</taxon>
        <taxon>Tracheophyta</taxon>
        <taxon>Spermatophyta</taxon>
        <taxon>Magnoliopsida</taxon>
        <taxon>eudicotyledons</taxon>
        <taxon>Gunneridae</taxon>
        <taxon>Pentapetalae</taxon>
        <taxon>rosids</taxon>
        <taxon>malvids</taxon>
        <taxon>Malvales</taxon>
        <taxon>Malvaceae</taxon>
        <taxon>Malvoideae</taxon>
        <taxon>Gossypium</taxon>
    </lineage>
</organism>
<dbReference type="EMBL" id="JAIQCV010000012">
    <property type="protein sequence ID" value="KAH1040036.1"/>
    <property type="molecule type" value="Genomic_DNA"/>
</dbReference>
<dbReference type="OrthoDB" id="1001083at2759"/>
<evidence type="ECO:0000259" key="1">
    <source>
        <dbReference type="Pfam" id="PF13456"/>
    </source>
</evidence>
<dbReference type="PANTHER" id="PTHR47723">
    <property type="entry name" value="OS05G0353850 PROTEIN"/>
    <property type="match status" value="1"/>
</dbReference>
<dbReference type="InterPro" id="IPR053151">
    <property type="entry name" value="RNase_H-like"/>
</dbReference>
<proteinExistence type="predicted"/>
<dbReference type="InterPro" id="IPR002156">
    <property type="entry name" value="RNaseH_domain"/>
</dbReference>
<dbReference type="Pfam" id="PF13456">
    <property type="entry name" value="RVT_3"/>
    <property type="match status" value="1"/>
</dbReference>
<dbReference type="GO" id="GO:0003676">
    <property type="term" value="F:nucleic acid binding"/>
    <property type="evidence" value="ECO:0007669"/>
    <property type="project" value="InterPro"/>
</dbReference>
<dbReference type="InterPro" id="IPR012337">
    <property type="entry name" value="RNaseH-like_sf"/>
</dbReference>
<dbReference type="Gene3D" id="3.30.420.10">
    <property type="entry name" value="Ribonuclease H-like superfamily/Ribonuclease H"/>
    <property type="match status" value="1"/>
</dbReference>
<evidence type="ECO:0000313" key="2">
    <source>
        <dbReference type="EMBL" id="KAH1040036.1"/>
    </source>
</evidence>
<comment type="caution">
    <text evidence="2">The sequence shown here is derived from an EMBL/GenBank/DDBJ whole genome shotgun (WGS) entry which is preliminary data.</text>
</comment>
<dbReference type="Proteomes" id="UP000828251">
    <property type="component" value="Unassembled WGS sequence"/>
</dbReference>
<protein>
    <recommendedName>
        <fullName evidence="1">RNase H type-1 domain-containing protein</fullName>
    </recommendedName>
</protein>
<evidence type="ECO:0000313" key="3">
    <source>
        <dbReference type="Proteomes" id="UP000828251"/>
    </source>
</evidence>
<name>A0A9D3UGD5_9ROSI</name>
<reference evidence="2 3" key="1">
    <citation type="journal article" date="2021" name="Plant Biotechnol. J.">
        <title>Multi-omics assisted identification of the key and species-specific regulatory components of drought-tolerant mechanisms in Gossypium stocksii.</title>
        <authorList>
            <person name="Yu D."/>
            <person name="Ke L."/>
            <person name="Zhang D."/>
            <person name="Wu Y."/>
            <person name="Sun Y."/>
            <person name="Mei J."/>
            <person name="Sun J."/>
            <person name="Sun Y."/>
        </authorList>
    </citation>
    <scope>NUCLEOTIDE SEQUENCE [LARGE SCALE GENOMIC DNA]</scope>
    <source>
        <strain evidence="3">cv. E1</strain>
        <tissue evidence="2">Leaf</tissue>
    </source>
</reference>
<dbReference type="InterPro" id="IPR044730">
    <property type="entry name" value="RNase_H-like_dom_plant"/>
</dbReference>